<dbReference type="Proteomes" id="UP000199144">
    <property type="component" value="Unassembled WGS sequence"/>
</dbReference>
<evidence type="ECO:0000313" key="1">
    <source>
        <dbReference type="EMBL" id="SFM81791.1"/>
    </source>
</evidence>
<organism evidence="1 2">
    <name type="scientific">Shimia aestuarii</name>
    <dbReference type="NCBI Taxonomy" id="254406"/>
    <lineage>
        <taxon>Bacteria</taxon>
        <taxon>Pseudomonadati</taxon>
        <taxon>Pseudomonadota</taxon>
        <taxon>Alphaproteobacteria</taxon>
        <taxon>Rhodobacterales</taxon>
        <taxon>Roseobacteraceae</taxon>
    </lineage>
</organism>
<evidence type="ECO:0008006" key="3">
    <source>
        <dbReference type="Google" id="ProtNLM"/>
    </source>
</evidence>
<reference evidence="1 2" key="1">
    <citation type="submission" date="2016-10" db="EMBL/GenBank/DDBJ databases">
        <authorList>
            <person name="de Groot N.N."/>
        </authorList>
    </citation>
    <scope>NUCLEOTIDE SEQUENCE [LARGE SCALE GENOMIC DNA]</scope>
    <source>
        <strain evidence="1 2">DSM 15283</strain>
    </source>
</reference>
<protein>
    <recommendedName>
        <fullName evidence="3">Apea-like HEPN domain-containing protein</fullName>
    </recommendedName>
</protein>
<accession>A0A1I4TYW1</accession>
<dbReference type="RefSeq" id="WP_093097288.1">
    <property type="nucleotide sequence ID" value="NZ_FOTQ01000026.1"/>
</dbReference>
<gene>
    <name evidence="1" type="ORF">SAMN04488042_1263</name>
</gene>
<name>A0A1I4TYW1_9RHOB</name>
<sequence>MAAEHGLKEVQEWLRAGAPQFGEIDQLTQVGITYFVLTWSLFDFQKLGARGRLTDVESFIETSIPEVCDFQIFMPYFEFFKARYLDNMTGNHRLDALCWNDYNSLERITTGLQQLDPDCVTVVGTLLRIAYRLRCNLIHGSKWQYGLEDQRENFAYSSAFMTKIIDRF</sequence>
<dbReference type="OrthoDB" id="1904255at2"/>
<dbReference type="EMBL" id="FOTQ01000026">
    <property type="protein sequence ID" value="SFM81791.1"/>
    <property type="molecule type" value="Genomic_DNA"/>
</dbReference>
<dbReference type="STRING" id="254406.SAMN04488042_1263"/>
<keyword evidence="2" id="KW-1185">Reference proteome</keyword>
<evidence type="ECO:0000313" key="2">
    <source>
        <dbReference type="Proteomes" id="UP000199144"/>
    </source>
</evidence>
<dbReference type="AlphaFoldDB" id="A0A1I4TYW1"/>
<proteinExistence type="predicted"/>